<evidence type="ECO:0000259" key="2">
    <source>
        <dbReference type="Pfam" id="PF13628"/>
    </source>
</evidence>
<dbReference type="EMBL" id="CP019236">
    <property type="protein sequence ID" value="APW39116.1"/>
    <property type="molecule type" value="Genomic_DNA"/>
</dbReference>
<dbReference type="STRING" id="1842727.RD110_19440"/>
<organism evidence="3 4">
    <name type="scientific">Rhodoferax koreensis</name>
    <dbReference type="NCBI Taxonomy" id="1842727"/>
    <lineage>
        <taxon>Bacteria</taxon>
        <taxon>Pseudomonadati</taxon>
        <taxon>Pseudomonadota</taxon>
        <taxon>Betaproteobacteria</taxon>
        <taxon>Burkholderiales</taxon>
        <taxon>Comamonadaceae</taxon>
        <taxon>Rhodoferax</taxon>
    </lineage>
</organism>
<dbReference type="KEGG" id="rhy:RD110_19440"/>
<dbReference type="OrthoDB" id="118677at2"/>
<evidence type="ECO:0000313" key="3">
    <source>
        <dbReference type="EMBL" id="APW39116.1"/>
    </source>
</evidence>
<feature type="signal peptide" evidence="1">
    <location>
        <begin position="1"/>
        <end position="22"/>
    </location>
</feature>
<keyword evidence="1" id="KW-0732">Signal</keyword>
<dbReference type="PANTHER" id="PTHR38593:SF1">
    <property type="entry name" value="BLR2558 PROTEIN"/>
    <property type="match status" value="1"/>
</dbReference>
<feature type="chain" id="PRO_5013021078" description="DUF4142 domain-containing protein" evidence="1">
    <location>
        <begin position="23"/>
        <end position="184"/>
    </location>
</feature>
<keyword evidence="4" id="KW-1185">Reference proteome</keyword>
<proteinExistence type="predicted"/>
<dbReference type="PANTHER" id="PTHR38593">
    <property type="entry name" value="BLR2558 PROTEIN"/>
    <property type="match status" value="1"/>
</dbReference>
<dbReference type="Pfam" id="PF13628">
    <property type="entry name" value="DUF4142"/>
    <property type="match status" value="1"/>
</dbReference>
<evidence type="ECO:0000256" key="1">
    <source>
        <dbReference type="SAM" id="SignalP"/>
    </source>
</evidence>
<name>A0A1P8JZD3_9BURK</name>
<reference evidence="3 4" key="1">
    <citation type="submission" date="2017-01" db="EMBL/GenBank/DDBJ databases">
        <authorList>
            <person name="Mah S.A."/>
            <person name="Swanson W.J."/>
            <person name="Moy G.W."/>
            <person name="Vacquier V.D."/>
        </authorList>
    </citation>
    <scope>NUCLEOTIDE SEQUENCE [LARGE SCALE GENOMIC DNA]</scope>
    <source>
        <strain evidence="3 4">DCY110</strain>
    </source>
</reference>
<feature type="domain" description="DUF4142" evidence="2">
    <location>
        <begin position="44"/>
        <end position="180"/>
    </location>
</feature>
<dbReference type="Proteomes" id="UP000186609">
    <property type="component" value="Chromosome"/>
</dbReference>
<protein>
    <recommendedName>
        <fullName evidence="2">DUF4142 domain-containing protein</fullName>
    </recommendedName>
</protein>
<dbReference type="InterPro" id="IPR012347">
    <property type="entry name" value="Ferritin-like"/>
</dbReference>
<accession>A0A1P8JZD3</accession>
<dbReference type="InterPro" id="IPR025419">
    <property type="entry name" value="DUF4142"/>
</dbReference>
<gene>
    <name evidence="3" type="ORF">RD110_19440</name>
</gene>
<dbReference type="Gene3D" id="1.20.1260.10">
    <property type="match status" value="1"/>
</dbReference>
<sequence length="184" mass="19275">MLVAASVIATTAMALSIAPAFAQTSPAKPASSAAAADASKLVRADRSMLVDLAEGNRAEVAAGQLALEKSQNADVKKFAQMMIDDHGKALTEVEALAQSKDTKLPDGVGAVHKTKEVALKALSGKTFDSQYAKRAGVGDHESTVKLLKKIQAEAKDADLKALADKMLPTVEHHLEMAKQLAAMK</sequence>
<dbReference type="AlphaFoldDB" id="A0A1P8JZD3"/>
<evidence type="ECO:0000313" key="4">
    <source>
        <dbReference type="Proteomes" id="UP000186609"/>
    </source>
</evidence>